<dbReference type="RefSeq" id="XP_013333886.1">
    <property type="nucleotide sequence ID" value="XM_013478432.1"/>
</dbReference>
<evidence type="ECO:0000256" key="1">
    <source>
        <dbReference type="ARBA" id="ARBA00008596"/>
    </source>
</evidence>
<dbReference type="Gene3D" id="3.30.1740.20">
    <property type="entry name" value="Ribosomal protein S26e"/>
    <property type="match status" value="1"/>
</dbReference>
<dbReference type="InterPro" id="IPR000892">
    <property type="entry name" value="Ribosomal_eS26"/>
</dbReference>
<dbReference type="GO" id="GO:0022627">
    <property type="term" value="C:cytosolic small ribosomal subunit"/>
    <property type="evidence" value="ECO:0007669"/>
    <property type="project" value="TreeGrafter"/>
</dbReference>
<dbReference type="Proteomes" id="UP000030763">
    <property type="component" value="Unassembled WGS sequence"/>
</dbReference>
<dbReference type="EMBL" id="HG719242">
    <property type="protein sequence ID" value="CDJ57236.1"/>
    <property type="molecule type" value="Genomic_DNA"/>
</dbReference>
<evidence type="ECO:0000313" key="5">
    <source>
        <dbReference type="EMBL" id="CDJ57236.1"/>
    </source>
</evidence>
<dbReference type="InterPro" id="IPR038551">
    <property type="entry name" value="Ribosomal_eS26_sf"/>
</dbReference>
<reference evidence="5" key="1">
    <citation type="submission" date="2013-10" db="EMBL/GenBank/DDBJ databases">
        <title>Genomic analysis of the causative agents of coccidiosis in chickens.</title>
        <authorList>
            <person name="Reid A.J."/>
            <person name="Blake D."/>
            <person name="Billington K."/>
            <person name="Browne H."/>
            <person name="Dunn M."/>
            <person name="Hung S."/>
            <person name="Kawahara F."/>
            <person name="Miranda-Saavedra D."/>
            <person name="Mourier T."/>
            <person name="Nagra H."/>
            <person name="Otto T.D."/>
            <person name="Rawlings N."/>
            <person name="Sanchez A."/>
            <person name="Sanders M."/>
            <person name="Subramaniam C."/>
            <person name="Tay Y."/>
            <person name="Dear P."/>
            <person name="Doerig C."/>
            <person name="Gruber A."/>
            <person name="Parkinson J."/>
            <person name="Shirley M."/>
            <person name="Wan K.L."/>
            <person name="Berriman M."/>
            <person name="Tomley F."/>
            <person name="Pain A."/>
        </authorList>
    </citation>
    <scope>NUCLEOTIDE SEQUENCE [LARGE SCALE GENOMIC DNA]</scope>
    <source>
        <strain evidence="5">Weybridge</strain>
    </source>
</reference>
<sequence>MPTKRRNAGRAKHGRGHVNPVRCSNCGRSCPKDKAIKRFNVRNIVDASSLRDLREASAYHTYNLPKLYIKHSYCVSCALHSTVGRAGSVDGATSWVEAFAGARAAGTPCGWLCMAKLLM</sequence>
<dbReference type="OrthoDB" id="10262653at2759"/>
<dbReference type="AlphaFoldDB" id="U6LZQ9"/>
<dbReference type="Pfam" id="PF01283">
    <property type="entry name" value="Ribosomal_S26e"/>
    <property type="match status" value="1"/>
</dbReference>
<dbReference type="VEuPathDB" id="ToxoDB:EMWEY_00007230"/>
<keyword evidence="6" id="KW-1185">Reference proteome</keyword>
<evidence type="ECO:0000256" key="4">
    <source>
        <dbReference type="RuleBase" id="RU363128"/>
    </source>
</evidence>
<evidence type="ECO:0000313" key="6">
    <source>
        <dbReference type="Proteomes" id="UP000030763"/>
    </source>
</evidence>
<evidence type="ECO:0000256" key="3">
    <source>
        <dbReference type="ARBA" id="ARBA00023274"/>
    </source>
</evidence>
<protein>
    <recommendedName>
        <fullName evidence="4">40S ribosomal protein S26</fullName>
    </recommendedName>
</protein>
<keyword evidence="3 4" id="KW-0687">Ribonucleoprotein</keyword>
<dbReference type="PANTHER" id="PTHR12538:SF0">
    <property type="entry name" value="40S RIBOSOMAL PROTEIN S26"/>
    <property type="match status" value="1"/>
</dbReference>
<keyword evidence="2 4" id="KW-0689">Ribosomal protein</keyword>
<gene>
    <name evidence="5" type="ORF">EMWEY_00007230</name>
</gene>
<dbReference type="GO" id="GO:0003735">
    <property type="term" value="F:structural constituent of ribosome"/>
    <property type="evidence" value="ECO:0007669"/>
    <property type="project" value="InterPro"/>
</dbReference>
<comment type="similarity">
    <text evidence="1 4">Belongs to the eukaryotic ribosomal protein eS26 family.</text>
</comment>
<dbReference type="OMA" id="EACAFEM"/>
<dbReference type="PANTHER" id="PTHR12538">
    <property type="entry name" value="40S RIBOSOMAL PROTEIN S26"/>
    <property type="match status" value="1"/>
</dbReference>
<accession>U6LZQ9</accession>
<reference evidence="5" key="2">
    <citation type="submission" date="2013-10" db="EMBL/GenBank/DDBJ databases">
        <authorList>
            <person name="Aslett M."/>
        </authorList>
    </citation>
    <scope>NUCLEOTIDE SEQUENCE [LARGE SCALE GENOMIC DNA]</scope>
    <source>
        <strain evidence="5">Weybridge</strain>
    </source>
</reference>
<organism evidence="5 6">
    <name type="scientific">Eimeria maxima</name>
    <name type="common">Coccidian parasite</name>
    <dbReference type="NCBI Taxonomy" id="5804"/>
    <lineage>
        <taxon>Eukaryota</taxon>
        <taxon>Sar</taxon>
        <taxon>Alveolata</taxon>
        <taxon>Apicomplexa</taxon>
        <taxon>Conoidasida</taxon>
        <taxon>Coccidia</taxon>
        <taxon>Eucoccidiorida</taxon>
        <taxon>Eimeriorina</taxon>
        <taxon>Eimeriidae</taxon>
        <taxon>Eimeria</taxon>
    </lineage>
</organism>
<dbReference type="GO" id="GO:0006412">
    <property type="term" value="P:translation"/>
    <property type="evidence" value="ECO:0007669"/>
    <property type="project" value="InterPro"/>
</dbReference>
<dbReference type="GO" id="GO:0003729">
    <property type="term" value="F:mRNA binding"/>
    <property type="evidence" value="ECO:0007669"/>
    <property type="project" value="TreeGrafter"/>
</dbReference>
<name>U6LZQ9_EIMMA</name>
<evidence type="ECO:0000256" key="2">
    <source>
        <dbReference type="ARBA" id="ARBA00022980"/>
    </source>
</evidence>
<proteinExistence type="inferred from homology"/>
<dbReference type="GeneID" id="25334709"/>